<feature type="transmembrane region" description="Helical" evidence="11">
    <location>
        <begin position="259"/>
        <end position="279"/>
    </location>
</feature>
<sequence>MIPGRGLRPVCNAYSTGRIVLTRPLNTPRHLSTASSSNTLLSSHCRTQRTSPLLARQSIWRDSRSIIPLVVAIPSTARFKSTAPSSAADALEGPLGPLSTSASASTPAAASTPTSVSASSNASESLLPNSLDHITDNITDSLTSAPMVTEQIGYLKSLGLDFGWGTTAMMEWILEHVHVYTGLPWWGSIALTAFLIRAAMFRPYMTVSDAAARRGAMREITDPLTAEMKRRTNAGDGQGALQVQRELSQVYKAAGIRPWAMMVGPLLQMFVGFGMFRLLRNMASLPVPGLESGGLLWIKDLTISDPYFVLPVACGSMFFLLGKMGGESGSVSSLTPAQYKMMLYFLPAISIFFVSWMPAALQFYFVCTTLLGAIQSRLFQWAAFRSAFGLTPIVPLKPAEAANPRVIAVNATSRPSAAAQNYSYEAPTVASSIAGSGSEPLEATPQPKQESILGRAMGTAKTSVSDLMEQGRARIAGTTGQARKEIAGSKSKNFLRQAEEYERRRIMQIEEEKAAEEEERRMMMGERNGGKKTRKARPASESKRSRR</sequence>
<keyword evidence="7" id="KW-0496">Mitochondrion</keyword>
<feature type="transmembrane region" description="Helical" evidence="11">
    <location>
        <begin position="343"/>
        <end position="365"/>
    </location>
</feature>
<evidence type="ECO:0000256" key="11">
    <source>
        <dbReference type="SAM" id="Phobius"/>
    </source>
</evidence>
<dbReference type="EMBL" id="JAPDRL010000082">
    <property type="protein sequence ID" value="KAJ9658852.1"/>
    <property type="molecule type" value="Genomic_DNA"/>
</dbReference>
<feature type="transmembrane region" description="Helical" evidence="11">
    <location>
        <begin position="177"/>
        <end position="196"/>
    </location>
</feature>
<reference evidence="13" key="1">
    <citation type="submission" date="2022-10" db="EMBL/GenBank/DDBJ databases">
        <title>Culturing micro-colonial fungi from biological soil crusts in the Mojave desert and describing Neophaeococcomyces mojavensis, and introducing the new genera and species Taxawa tesnikishii.</title>
        <authorList>
            <person name="Kurbessoian T."/>
            <person name="Stajich J.E."/>
        </authorList>
    </citation>
    <scope>NUCLEOTIDE SEQUENCE</scope>
    <source>
        <strain evidence="13">TK_1</strain>
    </source>
</reference>
<keyword evidence="6 11" id="KW-1133">Transmembrane helix</keyword>
<feature type="region of interest" description="Disordered" evidence="10">
    <location>
        <begin position="510"/>
        <end position="547"/>
    </location>
</feature>
<evidence type="ECO:0000313" key="13">
    <source>
        <dbReference type="EMBL" id="KAJ9658852.1"/>
    </source>
</evidence>
<evidence type="ECO:0000256" key="10">
    <source>
        <dbReference type="SAM" id="MobiDB-lite"/>
    </source>
</evidence>
<keyword evidence="5" id="KW-0809">Transit peptide</keyword>
<keyword evidence="3 9" id="KW-0812">Transmembrane</keyword>
<evidence type="ECO:0000259" key="12">
    <source>
        <dbReference type="Pfam" id="PF02096"/>
    </source>
</evidence>
<comment type="similarity">
    <text evidence="2 9">Belongs to the OXA1/ALB3/YidC family.</text>
</comment>
<evidence type="ECO:0000256" key="3">
    <source>
        <dbReference type="ARBA" id="ARBA00022692"/>
    </source>
</evidence>
<keyword evidence="8 11" id="KW-0472">Membrane</keyword>
<feature type="region of interest" description="Disordered" evidence="10">
    <location>
        <begin position="88"/>
        <end position="124"/>
    </location>
</feature>
<dbReference type="Pfam" id="PF02096">
    <property type="entry name" value="60KD_IMP"/>
    <property type="match status" value="1"/>
</dbReference>
<feature type="compositionally biased region" description="Basic and acidic residues" evidence="10">
    <location>
        <begin position="538"/>
        <end position="547"/>
    </location>
</feature>
<organism evidence="13 14">
    <name type="scientific">Coniosporium apollinis</name>
    <dbReference type="NCBI Taxonomy" id="61459"/>
    <lineage>
        <taxon>Eukaryota</taxon>
        <taxon>Fungi</taxon>
        <taxon>Dikarya</taxon>
        <taxon>Ascomycota</taxon>
        <taxon>Pezizomycotina</taxon>
        <taxon>Dothideomycetes</taxon>
        <taxon>Dothideomycetes incertae sedis</taxon>
        <taxon>Coniosporium</taxon>
    </lineage>
</organism>
<evidence type="ECO:0000256" key="5">
    <source>
        <dbReference type="ARBA" id="ARBA00022946"/>
    </source>
</evidence>
<evidence type="ECO:0000256" key="9">
    <source>
        <dbReference type="RuleBase" id="RU003945"/>
    </source>
</evidence>
<accession>A0ABQ9NJ58</accession>
<feature type="compositionally biased region" description="Low complexity" evidence="10">
    <location>
        <begin position="97"/>
        <end position="124"/>
    </location>
</feature>
<keyword evidence="14" id="KW-1185">Reference proteome</keyword>
<feature type="transmembrane region" description="Helical" evidence="11">
    <location>
        <begin position="306"/>
        <end position="322"/>
    </location>
</feature>
<protein>
    <recommendedName>
        <fullName evidence="12">Membrane insertase YidC/Oxa/ALB C-terminal domain-containing protein</fullName>
    </recommendedName>
</protein>
<evidence type="ECO:0000256" key="2">
    <source>
        <dbReference type="ARBA" id="ARBA00009877"/>
    </source>
</evidence>
<evidence type="ECO:0000256" key="8">
    <source>
        <dbReference type="ARBA" id="ARBA00023136"/>
    </source>
</evidence>
<dbReference type="InterPro" id="IPR001708">
    <property type="entry name" value="YidC/ALB3/OXA1/COX18"/>
</dbReference>
<dbReference type="Proteomes" id="UP001172684">
    <property type="component" value="Unassembled WGS sequence"/>
</dbReference>
<gene>
    <name evidence="13" type="ORF">H2201_007633</name>
</gene>
<name>A0ABQ9NJ58_9PEZI</name>
<feature type="domain" description="Membrane insertase YidC/Oxa/ALB C-terminal" evidence="12">
    <location>
        <begin position="185"/>
        <end position="377"/>
    </location>
</feature>
<comment type="subcellular location">
    <subcellularLocation>
        <location evidence="9">Membrane</location>
        <topology evidence="9">Multi-pass membrane protein</topology>
    </subcellularLocation>
    <subcellularLocation>
        <location evidence="1">Mitochondrion inner membrane</location>
        <topology evidence="1">Multi-pass membrane protein</topology>
    </subcellularLocation>
</comment>
<keyword evidence="4" id="KW-0999">Mitochondrion inner membrane</keyword>
<dbReference type="PANTHER" id="PTHR12428">
    <property type="entry name" value="OXA1"/>
    <property type="match status" value="1"/>
</dbReference>
<comment type="caution">
    <text evidence="13">The sequence shown here is derived from an EMBL/GenBank/DDBJ whole genome shotgun (WGS) entry which is preliminary data.</text>
</comment>
<evidence type="ECO:0000256" key="7">
    <source>
        <dbReference type="ARBA" id="ARBA00023128"/>
    </source>
</evidence>
<evidence type="ECO:0000313" key="14">
    <source>
        <dbReference type="Proteomes" id="UP001172684"/>
    </source>
</evidence>
<dbReference type="CDD" id="cd20069">
    <property type="entry name" value="5TM_Oxa1-like"/>
    <property type="match status" value="1"/>
</dbReference>
<dbReference type="InterPro" id="IPR028055">
    <property type="entry name" value="YidC/Oxa/ALB_C"/>
</dbReference>
<feature type="compositionally biased region" description="Basic and acidic residues" evidence="10">
    <location>
        <begin position="510"/>
        <end position="524"/>
    </location>
</feature>
<evidence type="ECO:0000256" key="6">
    <source>
        <dbReference type="ARBA" id="ARBA00022989"/>
    </source>
</evidence>
<dbReference type="PANTHER" id="PTHR12428:SF66">
    <property type="entry name" value="MITOCHONDRIAL INNER MEMBRANE PROTEIN OXA1L"/>
    <property type="match status" value="1"/>
</dbReference>
<proteinExistence type="inferred from homology"/>
<evidence type="ECO:0000256" key="1">
    <source>
        <dbReference type="ARBA" id="ARBA00004448"/>
    </source>
</evidence>
<evidence type="ECO:0000256" key="4">
    <source>
        <dbReference type="ARBA" id="ARBA00022792"/>
    </source>
</evidence>